<dbReference type="Pfam" id="PF00271">
    <property type="entry name" value="Helicase_C"/>
    <property type="match status" value="1"/>
</dbReference>
<keyword evidence="12" id="KW-0233">DNA recombination</keyword>
<comment type="cofactor">
    <cofactor evidence="2">
        <name>Zn(2+)</name>
        <dbReference type="ChEBI" id="CHEBI:29105"/>
    </cofactor>
</comment>
<dbReference type="InterPro" id="IPR036388">
    <property type="entry name" value="WH-like_DNA-bd_sf"/>
</dbReference>
<dbReference type="Pfam" id="PF00570">
    <property type="entry name" value="HRDC"/>
    <property type="match status" value="1"/>
</dbReference>
<dbReference type="InterPro" id="IPR006293">
    <property type="entry name" value="DNA_helicase_ATP-dep_RecQ_bac"/>
</dbReference>
<dbReference type="KEGG" id="hhl:Halha_1120"/>
<dbReference type="Pfam" id="PF09382">
    <property type="entry name" value="RQC"/>
    <property type="match status" value="1"/>
</dbReference>
<dbReference type="Pfam" id="PF00270">
    <property type="entry name" value="DEAD"/>
    <property type="match status" value="1"/>
</dbReference>
<dbReference type="CDD" id="cd17920">
    <property type="entry name" value="DEXHc_RecQ"/>
    <property type="match status" value="1"/>
</dbReference>
<dbReference type="GO" id="GO:0006310">
    <property type="term" value="P:DNA recombination"/>
    <property type="evidence" value="ECO:0007669"/>
    <property type="project" value="UniProtKB-UniRule"/>
</dbReference>
<evidence type="ECO:0000256" key="5">
    <source>
        <dbReference type="ARBA" id="ARBA00022741"/>
    </source>
</evidence>
<dbReference type="FunFam" id="3.40.50.300:FF:000296">
    <property type="entry name" value="ATP-dependent DNA helicase RecQ"/>
    <property type="match status" value="1"/>
</dbReference>
<dbReference type="STRING" id="748449.Halha_1120"/>
<evidence type="ECO:0000256" key="2">
    <source>
        <dbReference type="ARBA" id="ARBA00001947"/>
    </source>
</evidence>
<feature type="domain" description="Helicase ATP-binding" evidence="18">
    <location>
        <begin position="26"/>
        <end position="195"/>
    </location>
</feature>
<dbReference type="OrthoDB" id="9763310at2"/>
<proteinExistence type="inferred from homology"/>
<dbReference type="InterPro" id="IPR002464">
    <property type="entry name" value="DNA/RNA_helicase_DEAH_CS"/>
</dbReference>
<reference evidence="21" key="1">
    <citation type="submission" date="2012-02" db="EMBL/GenBank/DDBJ databases">
        <title>The complete genome of Halobacteroides halobius DSM 5150.</title>
        <authorList>
            <person name="Lucas S."/>
            <person name="Copeland A."/>
            <person name="Lapidus A."/>
            <person name="Glavina del Rio T."/>
            <person name="Dalin E."/>
            <person name="Tice H."/>
            <person name="Bruce D."/>
            <person name="Goodwin L."/>
            <person name="Pitluck S."/>
            <person name="Peters L."/>
            <person name="Mikhailova N."/>
            <person name="Gu W."/>
            <person name="Kyrpides N."/>
            <person name="Mavromatis K."/>
            <person name="Ivanova N."/>
            <person name="Brettin T."/>
            <person name="Detter J.C."/>
            <person name="Han C."/>
            <person name="Larimer F."/>
            <person name="Land M."/>
            <person name="Hauser L."/>
            <person name="Markowitz V."/>
            <person name="Cheng J.-F."/>
            <person name="Hugenholtz P."/>
            <person name="Woyke T."/>
            <person name="Wu D."/>
            <person name="Tindall B."/>
            <person name="Pomrenke H."/>
            <person name="Brambilla E."/>
            <person name="Klenk H.-P."/>
            <person name="Eisen J.A."/>
        </authorList>
    </citation>
    <scope>NUCLEOTIDE SEQUENCE [LARGE SCALE GENOMIC DNA]</scope>
    <source>
        <strain evidence="21">ATCC 35273 / DSM 5150 / MD-1</strain>
    </source>
</reference>
<keyword evidence="21" id="KW-1185">Reference proteome</keyword>
<dbReference type="InterPro" id="IPR002121">
    <property type="entry name" value="HRDC_dom"/>
</dbReference>
<keyword evidence="7" id="KW-0378">Hydrolase</keyword>
<accession>L0K9M5</accession>
<protein>
    <recommendedName>
        <fullName evidence="16">DNA helicase RecQ</fullName>
        <ecNumber evidence="16">5.6.2.4</ecNumber>
    </recommendedName>
</protein>
<dbReference type="GO" id="GO:0030894">
    <property type="term" value="C:replisome"/>
    <property type="evidence" value="ECO:0007669"/>
    <property type="project" value="TreeGrafter"/>
</dbReference>
<dbReference type="SUPFAM" id="SSF52540">
    <property type="entry name" value="P-loop containing nucleoside triphosphate hydrolases"/>
    <property type="match status" value="1"/>
</dbReference>
<dbReference type="SMART" id="SM00956">
    <property type="entry name" value="RQC"/>
    <property type="match status" value="1"/>
</dbReference>
<dbReference type="NCBIfam" id="TIGR01389">
    <property type="entry name" value="recQ"/>
    <property type="match status" value="1"/>
</dbReference>
<evidence type="ECO:0000256" key="12">
    <source>
        <dbReference type="ARBA" id="ARBA00023172"/>
    </source>
</evidence>
<gene>
    <name evidence="20" type="ordered locus">Halha_1120</name>
</gene>
<dbReference type="RefSeq" id="WP_015326794.1">
    <property type="nucleotide sequence ID" value="NC_019978.1"/>
</dbReference>
<dbReference type="InterPro" id="IPR014001">
    <property type="entry name" value="Helicase_ATP-bd"/>
</dbReference>
<dbReference type="PANTHER" id="PTHR13710:SF105">
    <property type="entry name" value="ATP-DEPENDENT DNA HELICASE Q1"/>
    <property type="match status" value="1"/>
</dbReference>
<sequence>MLTEPKQVLQDYFGYDSFRAGQEEIITSILTKNNTLGVMPTGGGKSLCFQIPALCLAGITIVFSPLISLMKDQIDSLQAVGIDATFINSSLSKTEIETRIKKVKSRDYDLLYIAPERLQSNQFLSLLEEIEVSLVVVDEAHCISQWGHDFRPAYLLIADFLEELPSNPVVAAFTATATEDVREDISNILAIEDSFITSFDRANLTFKVIKGEDKRDFIKEYVAKNSTEAGIIYAGTRKEVDNLHKFLQHQDLAVGKYHAGLNKRIRKETQDKFLYDQIKIVVATNAFGMGIDKSNVRYVIHHNMPQDIESYYQEAGRAGRDGEASECVLLFSPSDIRLPKYFIQQSNLSTKRKALAQQKLQQMIDYCYTGRCLRGYILNYFGEENIADDCDNCSNCADNQQLVDITVEAQKILSCIYRMKERYGISKVAKVLRGSKAKEILELGLDELSTYGIIKDYTIKEIKNLIKFLVAEKYIKLTEGKYQVAKLTNKAYPILQQQEQVWHKVRQETKQITNSNQLFDNLRKLRKKIAREEGVPPFIIFHDSTLRDMVDKLPTKGEEMLKVKGVGATKFKKYGQRFLEKINERK</sequence>
<dbReference type="GO" id="GO:0043590">
    <property type="term" value="C:bacterial nucleoid"/>
    <property type="evidence" value="ECO:0007669"/>
    <property type="project" value="TreeGrafter"/>
</dbReference>
<dbReference type="GO" id="GO:0005524">
    <property type="term" value="F:ATP binding"/>
    <property type="evidence" value="ECO:0007669"/>
    <property type="project" value="UniProtKB-KW"/>
</dbReference>
<keyword evidence="4" id="KW-0479">Metal-binding</keyword>
<dbReference type="SUPFAM" id="SSF46785">
    <property type="entry name" value="Winged helix' DNA-binding domain"/>
    <property type="match status" value="1"/>
</dbReference>
<comment type="cofactor">
    <cofactor evidence="1">
        <name>Mg(2+)</name>
        <dbReference type="ChEBI" id="CHEBI:18420"/>
    </cofactor>
</comment>
<evidence type="ECO:0000256" key="10">
    <source>
        <dbReference type="ARBA" id="ARBA00022840"/>
    </source>
</evidence>
<dbReference type="PROSITE" id="PS00690">
    <property type="entry name" value="DEAH_ATP_HELICASE"/>
    <property type="match status" value="1"/>
</dbReference>
<dbReference type="GO" id="GO:0009378">
    <property type="term" value="F:four-way junction helicase activity"/>
    <property type="evidence" value="ECO:0007669"/>
    <property type="project" value="TreeGrafter"/>
</dbReference>
<dbReference type="InterPro" id="IPR036390">
    <property type="entry name" value="WH_DNA-bd_sf"/>
</dbReference>
<dbReference type="Gene3D" id="1.10.10.10">
    <property type="entry name" value="Winged helix-like DNA-binding domain superfamily/Winged helix DNA-binding domain"/>
    <property type="match status" value="1"/>
</dbReference>
<dbReference type="PROSITE" id="PS51192">
    <property type="entry name" value="HELICASE_ATP_BIND_1"/>
    <property type="match status" value="1"/>
</dbReference>
<evidence type="ECO:0000256" key="16">
    <source>
        <dbReference type="NCBIfam" id="TIGR01389"/>
    </source>
</evidence>
<dbReference type="Pfam" id="PF16124">
    <property type="entry name" value="RecQ_Zn_bind"/>
    <property type="match status" value="1"/>
</dbReference>
<dbReference type="NCBIfam" id="TIGR00614">
    <property type="entry name" value="recQ_fam"/>
    <property type="match status" value="1"/>
</dbReference>
<dbReference type="GO" id="GO:0006281">
    <property type="term" value="P:DNA repair"/>
    <property type="evidence" value="ECO:0007669"/>
    <property type="project" value="UniProtKB-KW"/>
</dbReference>
<dbReference type="Gene3D" id="3.40.50.300">
    <property type="entry name" value="P-loop containing nucleotide triphosphate hydrolases"/>
    <property type="match status" value="2"/>
</dbReference>
<dbReference type="PANTHER" id="PTHR13710">
    <property type="entry name" value="DNA HELICASE RECQ FAMILY MEMBER"/>
    <property type="match status" value="1"/>
</dbReference>
<comment type="similarity">
    <text evidence="3">Belongs to the helicase family. RecQ subfamily.</text>
</comment>
<dbReference type="PROSITE" id="PS50967">
    <property type="entry name" value="HRDC"/>
    <property type="match status" value="1"/>
</dbReference>
<dbReference type="Gene3D" id="1.10.150.80">
    <property type="entry name" value="HRDC domain"/>
    <property type="match status" value="1"/>
</dbReference>
<dbReference type="EC" id="5.6.2.4" evidence="16"/>
<evidence type="ECO:0000259" key="19">
    <source>
        <dbReference type="PROSITE" id="PS51194"/>
    </source>
</evidence>
<dbReference type="GO" id="GO:0016787">
    <property type="term" value="F:hydrolase activity"/>
    <property type="evidence" value="ECO:0007669"/>
    <property type="project" value="UniProtKB-KW"/>
</dbReference>
<dbReference type="HOGENOM" id="CLU_001103_14_3_9"/>
<keyword evidence="9" id="KW-0862">Zinc</keyword>
<dbReference type="SMART" id="SM00490">
    <property type="entry name" value="HELICc"/>
    <property type="match status" value="1"/>
</dbReference>
<evidence type="ECO:0000256" key="1">
    <source>
        <dbReference type="ARBA" id="ARBA00001946"/>
    </source>
</evidence>
<name>L0K9M5_HALHC</name>
<dbReference type="InterPro" id="IPR004589">
    <property type="entry name" value="DNA_helicase_ATP-dep_RecQ"/>
</dbReference>
<dbReference type="FunFam" id="1.10.150.80:FF:000002">
    <property type="entry name" value="ATP-dependent DNA helicase RecQ"/>
    <property type="match status" value="1"/>
</dbReference>
<keyword evidence="13" id="KW-0234">DNA repair</keyword>
<dbReference type="InterPro" id="IPR044876">
    <property type="entry name" value="HRDC_dom_sf"/>
</dbReference>
<dbReference type="SMART" id="SM00341">
    <property type="entry name" value="HRDC"/>
    <property type="match status" value="1"/>
</dbReference>
<evidence type="ECO:0000313" key="21">
    <source>
        <dbReference type="Proteomes" id="UP000010880"/>
    </source>
</evidence>
<dbReference type="InterPro" id="IPR011545">
    <property type="entry name" value="DEAD/DEAH_box_helicase_dom"/>
</dbReference>
<dbReference type="GO" id="GO:0043138">
    <property type="term" value="F:3'-5' DNA helicase activity"/>
    <property type="evidence" value="ECO:0007669"/>
    <property type="project" value="UniProtKB-EC"/>
</dbReference>
<dbReference type="InterPro" id="IPR018982">
    <property type="entry name" value="RQC_domain"/>
</dbReference>
<dbReference type="SUPFAM" id="SSF47819">
    <property type="entry name" value="HRDC-like"/>
    <property type="match status" value="1"/>
</dbReference>
<dbReference type="GO" id="GO:0009432">
    <property type="term" value="P:SOS response"/>
    <property type="evidence" value="ECO:0007669"/>
    <property type="project" value="UniProtKB-UniRule"/>
</dbReference>
<evidence type="ECO:0000256" key="13">
    <source>
        <dbReference type="ARBA" id="ARBA00023204"/>
    </source>
</evidence>
<evidence type="ECO:0000256" key="3">
    <source>
        <dbReference type="ARBA" id="ARBA00005446"/>
    </source>
</evidence>
<feature type="domain" description="Helicase C-terminal" evidence="19">
    <location>
        <begin position="217"/>
        <end position="361"/>
    </location>
</feature>
<dbReference type="SMART" id="SM00487">
    <property type="entry name" value="DEXDc"/>
    <property type="match status" value="1"/>
</dbReference>
<dbReference type="GO" id="GO:0006260">
    <property type="term" value="P:DNA replication"/>
    <property type="evidence" value="ECO:0007669"/>
    <property type="project" value="InterPro"/>
</dbReference>
<dbReference type="GO" id="GO:0046872">
    <property type="term" value="F:metal ion binding"/>
    <property type="evidence" value="ECO:0007669"/>
    <property type="project" value="UniProtKB-KW"/>
</dbReference>
<dbReference type="GO" id="GO:0005737">
    <property type="term" value="C:cytoplasm"/>
    <property type="evidence" value="ECO:0007669"/>
    <property type="project" value="TreeGrafter"/>
</dbReference>
<evidence type="ECO:0000256" key="8">
    <source>
        <dbReference type="ARBA" id="ARBA00022806"/>
    </source>
</evidence>
<evidence type="ECO:0000256" key="9">
    <source>
        <dbReference type="ARBA" id="ARBA00022833"/>
    </source>
</evidence>
<dbReference type="eggNOG" id="COG0514">
    <property type="taxonomic scope" value="Bacteria"/>
</dbReference>
<evidence type="ECO:0000313" key="20">
    <source>
        <dbReference type="EMBL" id="AGB41069.1"/>
    </source>
</evidence>
<dbReference type="PROSITE" id="PS51194">
    <property type="entry name" value="HELICASE_CTER"/>
    <property type="match status" value="1"/>
</dbReference>
<dbReference type="InterPro" id="IPR032284">
    <property type="entry name" value="RecQ_Zn-bd"/>
</dbReference>
<dbReference type="InterPro" id="IPR001650">
    <property type="entry name" value="Helicase_C-like"/>
</dbReference>
<evidence type="ECO:0000259" key="18">
    <source>
        <dbReference type="PROSITE" id="PS51192"/>
    </source>
</evidence>
<dbReference type="InterPro" id="IPR010997">
    <property type="entry name" value="HRDC-like_sf"/>
</dbReference>
<evidence type="ECO:0000256" key="6">
    <source>
        <dbReference type="ARBA" id="ARBA00022763"/>
    </source>
</evidence>
<feature type="domain" description="HRDC" evidence="17">
    <location>
        <begin position="512"/>
        <end position="586"/>
    </location>
</feature>
<keyword evidence="11" id="KW-0238">DNA-binding</keyword>
<dbReference type="Proteomes" id="UP000010880">
    <property type="component" value="Chromosome"/>
</dbReference>
<dbReference type="AlphaFoldDB" id="L0K9M5"/>
<dbReference type="PATRIC" id="fig|748449.3.peg.1079"/>
<organism evidence="20 21">
    <name type="scientific">Halobacteroides halobius (strain ATCC 35273 / DSM 5150 / MD-1)</name>
    <dbReference type="NCBI Taxonomy" id="748449"/>
    <lineage>
        <taxon>Bacteria</taxon>
        <taxon>Bacillati</taxon>
        <taxon>Bacillota</taxon>
        <taxon>Clostridia</taxon>
        <taxon>Halanaerobiales</taxon>
        <taxon>Halobacteroidaceae</taxon>
        <taxon>Halobacteroides</taxon>
    </lineage>
</organism>
<keyword evidence="10" id="KW-0067">ATP-binding</keyword>
<evidence type="ECO:0000256" key="11">
    <source>
        <dbReference type="ARBA" id="ARBA00023125"/>
    </source>
</evidence>
<evidence type="ECO:0000256" key="7">
    <source>
        <dbReference type="ARBA" id="ARBA00022801"/>
    </source>
</evidence>
<evidence type="ECO:0000256" key="14">
    <source>
        <dbReference type="ARBA" id="ARBA00023235"/>
    </source>
</evidence>
<evidence type="ECO:0000259" key="17">
    <source>
        <dbReference type="PROSITE" id="PS50967"/>
    </source>
</evidence>
<keyword evidence="8 20" id="KW-0347">Helicase</keyword>
<keyword evidence="6" id="KW-0227">DNA damage</keyword>
<dbReference type="EMBL" id="CP003359">
    <property type="protein sequence ID" value="AGB41069.1"/>
    <property type="molecule type" value="Genomic_DNA"/>
</dbReference>
<dbReference type="GO" id="GO:0003677">
    <property type="term" value="F:DNA binding"/>
    <property type="evidence" value="ECO:0007669"/>
    <property type="project" value="UniProtKB-KW"/>
</dbReference>
<evidence type="ECO:0000256" key="15">
    <source>
        <dbReference type="ARBA" id="ARBA00034617"/>
    </source>
</evidence>
<keyword evidence="14" id="KW-0413">Isomerase</keyword>
<comment type="catalytic activity">
    <reaction evidence="15">
        <text>Couples ATP hydrolysis with the unwinding of duplex DNA by translocating in the 3'-5' direction.</text>
        <dbReference type="EC" id="5.6.2.4"/>
    </reaction>
</comment>
<dbReference type="InterPro" id="IPR027417">
    <property type="entry name" value="P-loop_NTPase"/>
</dbReference>
<evidence type="ECO:0000256" key="4">
    <source>
        <dbReference type="ARBA" id="ARBA00022723"/>
    </source>
</evidence>
<keyword evidence="5" id="KW-0547">Nucleotide-binding</keyword>